<dbReference type="PATRIC" id="fig|49338.4.peg.1522"/>
<reference evidence="1" key="1">
    <citation type="submission" date="2014-07" db="EMBL/GenBank/DDBJ databases">
        <authorList>
            <person name="Hornung V.Bastian."/>
        </authorList>
    </citation>
    <scope>NUCLEOTIDE SEQUENCE</scope>
    <source>
        <strain evidence="1">PCE-S</strain>
    </source>
</reference>
<protein>
    <submittedName>
        <fullName evidence="1">Bacteriophage tail sheath protein</fullName>
    </submittedName>
</protein>
<evidence type="ECO:0000313" key="1">
    <source>
        <dbReference type="EMBL" id="CDX01299.1"/>
    </source>
</evidence>
<dbReference type="PANTHER" id="PTHR35861:SF2">
    <property type="entry name" value="FELS-2 PROPHAGE PROTEIN"/>
    <property type="match status" value="1"/>
</dbReference>
<accession>A0A098AXD9</accession>
<proteinExistence type="predicted"/>
<dbReference type="PANTHER" id="PTHR35861">
    <property type="match status" value="1"/>
</dbReference>
<name>A0A098AXD9_DESHA</name>
<dbReference type="RefSeq" id="WP_208925470.1">
    <property type="nucleotide sequence ID" value="NZ_LK996017.1"/>
</dbReference>
<dbReference type="InterPro" id="IPR052042">
    <property type="entry name" value="Tail_sheath_structural"/>
</dbReference>
<dbReference type="AlphaFoldDB" id="A0A098AXD9"/>
<dbReference type="EMBL" id="LK996017">
    <property type="protein sequence ID" value="CDX01299.1"/>
    <property type="molecule type" value="Genomic_DNA"/>
</dbReference>
<sequence>MPYEHGVKVGEVPTSVISPVQSTAGLQVVIGTAPINLAESTEYVNKPLLAYSYSEAVQALGFSEDWENYTLCEAMYAAFQLYGVSPVVLINVLDPTEHVTEVSAASVNILNGKALIDVTGILLDTLKVKLTAESESDLVKDTDYTATFDDEGKVIIAVIPGGGISAGQTALSVSYTKLDPSKVTTADIIGGVDVETGDSTGLELVNSVFPKFGFVPGIILAPKFSKDPTVEAVMKAKASAINTYFKAIAVVDVDSTEADNYTKIAEWKNDNNYTAANEVVCWPMVALGDKEFHLSTQLASLMSAVDSQYGDMPYKSPSNESLQINKAIVEDGKEVNLGPDQAAYLNGQGVVTALNFVGGWKAWGNRTGAYPASTDVKDTFIPVRRMHNWVANNIILTTWQKVDNPTNKRLIDTVVDSLNIWLNGLTTEGALLGGRVEFRSEENPLTDLLNGIVRFHVFLAEPTPAESIEFILEFDATYYNQLFAS</sequence>
<gene>
    <name evidence="1" type="ORF">DPCES_1412</name>
</gene>
<organism evidence="1">
    <name type="scientific">Desulfitobacterium hafniense</name>
    <name type="common">Desulfitobacterium frappieri</name>
    <dbReference type="NCBI Taxonomy" id="49338"/>
    <lineage>
        <taxon>Bacteria</taxon>
        <taxon>Bacillati</taxon>
        <taxon>Bacillota</taxon>
        <taxon>Clostridia</taxon>
        <taxon>Eubacteriales</taxon>
        <taxon>Desulfitobacteriaceae</taxon>
        <taxon>Desulfitobacterium</taxon>
    </lineage>
</organism>